<dbReference type="EMBL" id="JAULSW010000003">
    <property type="protein sequence ID" value="KAK3387870.1"/>
    <property type="molecule type" value="Genomic_DNA"/>
</dbReference>
<dbReference type="Proteomes" id="UP001285441">
    <property type="component" value="Unassembled WGS sequence"/>
</dbReference>
<evidence type="ECO:0000313" key="9">
    <source>
        <dbReference type="Proteomes" id="UP001285441"/>
    </source>
</evidence>
<comment type="caution">
    <text evidence="8">The sequence shown here is derived from an EMBL/GenBank/DDBJ whole genome shotgun (WGS) entry which is preliminary data.</text>
</comment>
<proteinExistence type="predicted"/>
<keyword evidence="4" id="KW-1015">Disulfide bond</keyword>
<dbReference type="AlphaFoldDB" id="A0AAE0NUV9"/>
<comment type="subcellular location">
    <subcellularLocation>
        <location evidence="1">Secreted</location>
    </subcellularLocation>
</comment>
<dbReference type="InterPro" id="IPR032382">
    <property type="entry name" value="AltA1"/>
</dbReference>
<evidence type="ECO:0000313" key="8">
    <source>
        <dbReference type="EMBL" id="KAK3387870.1"/>
    </source>
</evidence>
<evidence type="ECO:0000256" key="5">
    <source>
        <dbReference type="SAM" id="MobiDB-lite"/>
    </source>
</evidence>
<evidence type="ECO:0000256" key="2">
    <source>
        <dbReference type="ARBA" id="ARBA00022525"/>
    </source>
</evidence>
<dbReference type="Pfam" id="PF16541">
    <property type="entry name" value="AltA1"/>
    <property type="match status" value="1"/>
</dbReference>
<feature type="region of interest" description="Disordered" evidence="5">
    <location>
        <begin position="19"/>
        <end position="38"/>
    </location>
</feature>
<feature type="domain" description="AA1-like" evidence="7">
    <location>
        <begin position="57"/>
        <end position="186"/>
    </location>
</feature>
<reference evidence="8" key="1">
    <citation type="journal article" date="2023" name="Mol. Phylogenet. Evol.">
        <title>Genome-scale phylogeny and comparative genomics of the fungal order Sordariales.</title>
        <authorList>
            <person name="Hensen N."/>
            <person name="Bonometti L."/>
            <person name="Westerberg I."/>
            <person name="Brannstrom I.O."/>
            <person name="Guillou S."/>
            <person name="Cros-Aarteil S."/>
            <person name="Calhoun S."/>
            <person name="Haridas S."/>
            <person name="Kuo A."/>
            <person name="Mondo S."/>
            <person name="Pangilinan J."/>
            <person name="Riley R."/>
            <person name="LaButti K."/>
            <person name="Andreopoulos B."/>
            <person name="Lipzen A."/>
            <person name="Chen C."/>
            <person name="Yan M."/>
            <person name="Daum C."/>
            <person name="Ng V."/>
            <person name="Clum A."/>
            <person name="Steindorff A."/>
            <person name="Ohm R.A."/>
            <person name="Martin F."/>
            <person name="Silar P."/>
            <person name="Natvig D.O."/>
            <person name="Lalanne C."/>
            <person name="Gautier V."/>
            <person name="Ament-Velasquez S.L."/>
            <person name="Kruys A."/>
            <person name="Hutchinson M.I."/>
            <person name="Powell A.J."/>
            <person name="Barry K."/>
            <person name="Miller A.N."/>
            <person name="Grigoriev I.V."/>
            <person name="Debuchy R."/>
            <person name="Gladieux P."/>
            <person name="Hiltunen Thoren M."/>
            <person name="Johannesson H."/>
        </authorList>
    </citation>
    <scope>NUCLEOTIDE SEQUENCE</scope>
    <source>
        <strain evidence="8">CBS 232.78</strain>
    </source>
</reference>
<evidence type="ECO:0000256" key="4">
    <source>
        <dbReference type="ARBA" id="ARBA00023157"/>
    </source>
</evidence>
<keyword evidence="9" id="KW-1185">Reference proteome</keyword>
<gene>
    <name evidence="8" type="ORF">B0H63DRAFT_471048</name>
</gene>
<feature type="chain" id="PRO_5042203579" description="AA1-like domain-containing protein" evidence="6">
    <location>
        <begin position="20"/>
        <end position="200"/>
    </location>
</feature>
<reference evidence="8" key="2">
    <citation type="submission" date="2023-06" db="EMBL/GenBank/DDBJ databases">
        <authorList>
            <consortium name="Lawrence Berkeley National Laboratory"/>
            <person name="Haridas S."/>
            <person name="Hensen N."/>
            <person name="Bonometti L."/>
            <person name="Westerberg I."/>
            <person name="Brannstrom I.O."/>
            <person name="Guillou S."/>
            <person name="Cros-Aarteil S."/>
            <person name="Calhoun S."/>
            <person name="Kuo A."/>
            <person name="Mondo S."/>
            <person name="Pangilinan J."/>
            <person name="Riley R."/>
            <person name="LaButti K."/>
            <person name="Andreopoulos B."/>
            <person name="Lipzen A."/>
            <person name="Chen C."/>
            <person name="Yanf M."/>
            <person name="Daum C."/>
            <person name="Ng V."/>
            <person name="Clum A."/>
            <person name="Steindorff A."/>
            <person name="Ohm R."/>
            <person name="Martin F."/>
            <person name="Silar P."/>
            <person name="Natvig D."/>
            <person name="Lalanne C."/>
            <person name="Gautier V."/>
            <person name="Ament-velasquez S.L."/>
            <person name="Kruys A."/>
            <person name="Hutchinson M.I."/>
            <person name="Powell A.J."/>
            <person name="Barry K."/>
            <person name="Miller A.N."/>
            <person name="Grigoriev I.V."/>
            <person name="Debuchy R."/>
            <person name="Gladieux P."/>
            <person name="Thoren M.H."/>
            <person name="Johannesson H."/>
        </authorList>
    </citation>
    <scope>NUCLEOTIDE SEQUENCE</scope>
    <source>
        <strain evidence="8">CBS 232.78</strain>
    </source>
</reference>
<feature type="signal peptide" evidence="6">
    <location>
        <begin position="1"/>
        <end position="19"/>
    </location>
</feature>
<evidence type="ECO:0000259" key="7">
    <source>
        <dbReference type="Pfam" id="PF16541"/>
    </source>
</evidence>
<accession>A0AAE0NUV9</accession>
<evidence type="ECO:0000256" key="1">
    <source>
        <dbReference type="ARBA" id="ARBA00004613"/>
    </source>
</evidence>
<keyword evidence="3 6" id="KW-0732">Signal</keyword>
<name>A0AAE0NUV9_9PEZI</name>
<keyword evidence="2" id="KW-0964">Secreted</keyword>
<evidence type="ECO:0000256" key="3">
    <source>
        <dbReference type="ARBA" id="ARBA00022729"/>
    </source>
</evidence>
<protein>
    <recommendedName>
        <fullName evidence="7">AA1-like domain-containing protein</fullName>
    </recommendedName>
</protein>
<dbReference type="GO" id="GO:0005576">
    <property type="term" value="C:extracellular region"/>
    <property type="evidence" value="ECO:0007669"/>
    <property type="project" value="UniProtKB-SubCell"/>
</dbReference>
<sequence length="200" mass="21843">MLSLVQLLTTTLLLYTASSSPVSPRHGDDGPACPAKPPHGGKCWKDILALEWKVHGFDYHASYIFSTPAHQNSWGYVNFNLTNNVVPYTATCSASSNQLSEFFFGTMEYPCTLPSTAPAGSAVSFKFSRPTGQLDIKETIICNENKITGDFVASGAKNLTLTCTNTYYQNPNWTIGQIYSDQEVKCTPVDVTIKPSQIVA</sequence>
<evidence type="ECO:0000256" key="6">
    <source>
        <dbReference type="SAM" id="SignalP"/>
    </source>
</evidence>
<organism evidence="8 9">
    <name type="scientific">Podospora didyma</name>
    <dbReference type="NCBI Taxonomy" id="330526"/>
    <lineage>
        <taxon>Eukaryota</taxon>
        <taxon>Fungi</taxon>
        <taxon>Dikarya</taxon>
        <taxon>Ascomycota</taxon>
        <taxon>Pezizomycotina</taxon>
        <taxon>Sordariomycetes</taxon>
        <taxon>Sordariomycetidae</taxon>
        <taxon>Sordariales</taxon>
        <taxon>Podosporaceae</taxon>
        <taxon>Podospora</taxon>
    </lineage>
</organism>